<name>A0A0A0KGY5_CUCSA</name>
<protein>
    <submittedName>
        <fullName evidence="2">Uncharacterized protein</fullName>
    </submittedName>
</protein>
<evidence type="ECO:0000313" key="2">
    <source>
        <dbReference type="EMBL" id="KGN47001.1"/>
    </source>
</evidence>
<evidence type="ECO:0000313" key="3">
    <source>
        <dbReference type="Proteomes" id="UP000029981"/>
    </source>
</evidence>
<dbReference type="Proteomes" id="UP000029981">
    <property type="component" value="Chromosome 6"/>
</dbReference>
<dbReference type="EMBL" id="CM002927">
    <property type="protein sequence ID" value="KGN47001.1"/>
    <property type="molecule type" value="Genomic_DNA"/>
</dbReference>
<keyword evidence="3" id="KW-1185">Reference proteome</keyword>
<feature type="compositionally biased region" description="Polar residues" evidence="1">
    <location>
        <begin position="35"/>
        <end position="50"/>
    </location>
</feature>
<dbReference type="AlphaFoldDB" id="A0A0A0KGY5"/>
<evidence type="ECO:0000256" key="1">
    <source>
        <dbReference type="SAM" id="MobiDB-lite"/>
    </source>
</evidence>
<reference evidence="2 3" key="2">
    <citation type="journal article" date="2009" name="PLoS ONE">
        <title>An integrated genetic and cytogenetic map of the cucumber genome.</title>
        <authorList>
            <person name="Ren Y."/>
            <person name="Zhang Z."/>
            <person name="Liu J."/>
            <person name="Staub J.E."/>
            <person name="Han Y."/>
            <person name="Cheng Z."/>
            <person name="Li X."/>
            <person name="Lu J."/>
            <person name="Miao H."/>
            <person name="Kang H."/>
            <person name="Xie B."/>
            <person name="Gu X."/>
            <person name="Wang X."/>
            <person name="Du Y."/>
            <person name="Jin W."/>
            <person name="Huang S."/>
        </authorList>
    </citation>
    <scope>NUCLEOTIDE SEQUENCE [LARGE SCALE GENOMIC DNA]</scope>
    <source>
        <strain evidence="3">cv. 9930</strain>
    </source>
</reference>
<sequence length="81" mass="9025">MKRTIMLDSWTTDSTKTRTNTATFEGARDAYHRASQMSDSDLGRASTSPSGAKKEELIHPLFNFYPLIESVGPDRVSLSLM</sequence>
<gene>
    <name evidence="2" type="ORF">Csa_6G161210</name>
</gene>
<organism evidence="2 3">
    <name type="scientific">Cucumis sativus</name>
    <name type="common">Cucumber</name>
    <dbReference type="NCBI Taxonomy" id="3659"/>
    <lineage>
        <taxon>Eukaryota</taxon>
        <taxon>Viridiplantae</taxon>
        <taxon>Streptophyta</taxon>
        <taxon>Embryophyta</taxon>
        <taxon>Tracheophyta</taxon>
        <taxon>Spermatophyta</taxon>
        <taxon>Magnoliopsida</taxon>
        <taxon>eudicotyledons</taxon>
        <taxon>Gunneridae</taxon>
        <taxon>Pentapetalae</taxon>
        <taxon>rosids</taxon>
        <taxon>fabids</taxon>
        <taxon>Cucurbitales</taxon>
        <taxon>Cucurbitaceae</taxon>
        <taxon>Benincaseae</taxon>
        <taxon>Cucumis</taxon>
    </lineage>
</organism>
<accession>A0A0A0KGY5</accession>
<reference evidence="2 3" key="3">
    <citation type="journal article" date="2010" name="BMC Genomics">
        <title>Transcriptome sequencing and comparative analysis of cucumber flowers with different sex types.</title>
        <authorList>
            <person name="Guo S."/>
            <person name="Zheng Y."/>
            <person name="Joung J.G."/>
            <person name="Liu S."/>
            <person name="Zhang Z."/>
            <person name="Crasta O.R."/>
            <person name="Sobral B.W."/>
            <person name="Xu Y."/>
            <person name="Huang S."/>
            <person name="Fei Z."/>
        </authorList>
    </citation>
    <scope>NUCLEOTIDE SEQUENCE [LARGE SCALE GENOMIC DNA]</scope>
    <source>
        <strain evidence="3">cv. 9930</strain>
    </source>
</reference>
<reference evidence="2 3" key="4">
    <citation type="journal article" date="2011" name="BMC Genomics">
        <title>RNA-Seq improves annotation of protein-coding genes in the cucumber genome.</title>
        <authorList>
            <person name="Li Z."/>
            <person name="Zhang Z."/>
            <person name="Yan P."/>
            <person name="Huang S."/>
            <person name="Fei Z."/>
            <person name="Lin K."/>
        </authorList>
    </citation>
    <scope>NUCLEOTIDE SEQUENCE [LARGE SCALE GENOMIC DNA]</scope>
    <source>
        <strain evidence="3">cv. 9930</strain>
    </source>
</reference>
<proteinExistence type="predicted"/>
<reference evidence="2 3" key="1">
    <citation type="journal article" date="2009" name="Nat. Genet.">
        <title>The genome of the cucumber, Cucumis sativus L.</title>
        <authorList>
            <person name="Huang S."/>
            <person name="Li R."/>
            <person name="Zhang Z."/>
            <person name="Li L."/>
            <person name="Gu X."/>
            <person name="Fan W."/>
            <person name="Lucas W.J."/>
            <person name="Wang X."/>
            <person name="Xie B."/>
            <person name="Ni P."/>
            <person name="Ren Y."/>
            <person name="Zhu H."/>
            <person name="Li J."/>
            <person name="Lin K."/>
            <person name="Jin W."/>
            <person name="Fei Z."/>
            <person name="Li G."/>
            <person name="Staub J."/>
            <person name="Kilian A."/>
            <person name="van der Vossen E.A."/>
            <person name="Wu Y."/>
            <person name="Guo J."/>
            <person name="He J."/>
            <person name="Jia Z."/>
            <person name="Ren Y."/>
            <person name="Tian G."/>
            <person name="Lu Y."/>
            <person name="Ruan J."/>
            <person name="Qian W."/>
            <person name="Wang M."/>
            <person name="Huang Q."/>
            <person name="Li B."/>
            <person name="Xuan Z."/>
            <person name="Cao J."/>
            <person name="Asan"/>
            <person name="Wu Z."/>
            <person name="Zhang J."/>
            <person name="Cai Q."/>
            <person name="Bai Y."/>
            <person name="Zhao B."/>
            <person name="Han Y."/>
            <person name="Li Y."/>
            <person name="Li X."/>
            <person name="Wang S."/>
            <person name="Shi Q."/>
            <person name="Liu S."/>
            <person name="Cho W.K."/>
            <person name="Kim J.Y."/>
            <person name="Xu Y."/>
            <person name="Heller-Uszynska K."/>
            <person name="Miao H."/>
            <person name="Cheng Z."/>
            <person name="Zhang S."/>
            <person name="Wu J."/>
            <person name="Yang Y."/>
            <person name="Kang H."/>
            <person name="Li M."/>
            <person name="Liang H."/>
            <person name="Ren X."/>
            <person name="Shi Z."/>
            <person name="Wen M."/>
            <person name="Jian M."/>
            <person name="Yang H."/>
            <person name="Zhang G."/>
            <person name="Yang Z."/>
            <person name="Chen R."/>
            <person name="Liu S."/>
            <person name="Li J."/>
            <person name="Ma L."/>
            <person name="Liu H."/>
            <person name="Zhou Y."/>
            <person name="Zhao J."/>
            <person name="Fang X."/>
            <person name="Li G."/>
            <person name="Fang L."/>
            <person name="Li Y."/>
            <person name="Liu D."/>
            <person name="Zheng H."/>
            <person name="Zhang Y."/>
            <person name="Qin N."/>
            <person name="Li Z."/>
            <person name="Yang G."/>
            <person name="Yang S."/>
            <person name="Bolund L."/>
            <person name="Kristiansen K."/>
            <person name="Zheng H."/>
            <person name="Li S."/>
            <person name="Zhang X."/>
            <person name="Yang H."/>
            <person name="Wang J."/>
            <person name="Sun R."/>
            <person name="Zhang B."/>
            <person name="Jiang S."/>
            <person name="Wang J."/>
            <person name="Du Y."/>
            <person name="Li S."/>
        </authorList>
    </citation>
    <scope>NUCLEOTIDE SEQUENCE [LARGE SCALE GENOMIC DNA]</scope>
    <source>
        <strain evidence="3">cv. 9930</strain>
    </source>
</reference>
<dbReference type="Gramene" id="KGN47001">
    <property type="protein sequence ID" value="KGN47001"/>
    <property type="gene ID" value="Csa_6G161210"/>
</dbReference>
<feature type="region of interest" description="Disordered" evidence="1">
    <location>
        <begin position="28"/>
        <end position="51"/>
    </location>
</feature>